<dbReference type="AlphaFoldDB" id="A0A4Q7P0T7"/>
<gene>
    <name evidence="2" type="ORF">EV197_1994</name>
</gene>
<dbReference type="Gene3D" id="2.30.42.10">
    <property type="match status" value="1"/>
</dbReference>
<evidence type="ECO:0000313" key="2">
    <source>
        <dbReference type="EMBL" id="RZS93416.1"/>
    </source>
</evidence>
<accession>A0A4Q7P0T7</accession>
<feature type="chain" id="PRO_5020830348" evidence="1">
    <location>
        <begin position="21"/>
        <end position="564"/>
    </location>
</feature>
<dbReference type="OrthoDB" id="9255567at2"/>
<sequence length="564" mass="63116">MKNVYLSLLILLLSNSVVTAQVTPNSKRFEVKNYIAIDNNGQYYPYHSHGFVENVGSGSSPRIFIMPILEFDLDHIKYINQEGLETSSSTNNLRSISIPITAEHSLPNESQKAAIGATLSAGTTLNFYYGPIAKNNMGGPLIDPNAGMYTPQIMAQANKYEQNLKKQQEYIDAYKKYTPELISLLEYEVIMKVGNDVVYDQRFPGSYIAMGNSLDDISIDYPSNYVKNRIKQGNFNLLVKYKFKDSKNSYINASIDAKLIIDQFLSEAQQSTVSQKSSGWSFLGFGSRRKSIKSHFDQQVNQQYNAQRFTNTTIEMYDADDEMIAMFEELFFPKLAKQKVIDNHLAAAEKAKQSGNTELQKLHLDYVKSLQNNDPDLEVNVGEAAAALARKDYVGFIAHGVRWGDYQASGNSSFRRVLNSSEMSEEQSKWSQTKKITVQHAVTQKVGLTKKVKLRAFIGLIDGIPYQGRVVINNGFMNQWENIKGIITGPVVNGGSLHQNNIISGIMLLRVGNRSVNDAQSLTNALNGYDPGDNIPVEILERVGNNVYRKKDVYVTLGGYPMAN</sequence>
<proteinExistence type="predicted"/>
<evidence type="ECO:0000256" key="1">
    <source>
        <dbReference type="SAM" id="SignalP"/>
    </source>
</evidence>
<comment type="caution">
    <text evidence="2">The sequence shown here is derived from an EMBL/GenBank/DDBJ whole genome shotgun (WGS) entry which is preliminary data.</text>
</comment>
<reference evidence="2 3" key="1">
    <citation type="submission" date="2019-02" db="EMBL/GenBank/DDBJ databases">
        <title>Genomic Encyclopedia of Type Strains, Phase IV (KMG-IV): sequencing the most valuable type-strain genomes for metagenomic binning, comparative biology and taxonomic classification.</title>
        <authorList>
            <person name="Goeker M."/>
        </authorList>
    </citation>
    <scope>NUCLEOTIDE SEQUENCE [LARGE SCALE GENOMIC DNA]</scope>
    <source>
        <strain evidence="2 3">DSM 17196</strain>
    </source>
</reference>
<name>A0A4Q7P0T7_9FLAO</name>
<dbReference type="InterPro" id="IPR036034">
    <property type="entry name" value="PDZ_sf"/>
</dbReference>
<dbReference type="RefSeq" id="WP_130286550.1">
    <property type="nucleotide sequence ID" value="NZ_SGXE01000002.1"/>
</dbReference>
<evidence type="ECO:0000313" key="3">
    <source>
        <dbReference type="Proteomes" id="UP000292262"/>
    </source>
</evidence>
<keyword evidence="1" id="KW-0732">Signal</keyword>
<keyword evidence="3" id="KW-1185">Reference proteome</keyword>
<dbReference type="Proteomes" id="UP000292262">
    <property type="component" value="Unassembled WGS sequence"/>
</dbReference>
<dbReference type="EMBL" id="SGXE01000002">
    <property type="protein sequence ID" value="RZS93416.1"/>
    <property type="molecule type" value="Genomic_DNA"/>
</dbReference>
<protein>
    <submittedName>
        <fullName evidence="2">Uncharacterized protein</fullName>
    </submittedName>
</protein>
<feature type="signal peptide" evidence="1">
    <location>
        <begin position="1"/>
        <end position="20"/>
    </location>
</feature>
<organism evidence="2 3">
    <name type="scientific">Aquimarina brevivitae</name>
    <dbReference type="NCBI Taxonomy" id="323412"/>
    <lineage>
        <taxon>Bacteria</taxon>
        <taxon>Pseudomonadati</taxon>
        <taxon>Bacteroidota</taxon>
        <taxon>Flavobacteriia</taxon>
        <taxon>Flavobacteriales</taxon>
        <taxon>Flavobacteriaceae</taxon>
        <taxon>Aquimarina</taxon>
    </lineage>
</organism>